<keyword evidence="2" id="KW-1185">Reference proteome</keyword>
<dbReference type="Proteomes" id="UP000050640">
    <property type="component" value="Unplaced"/>
</dbReference>
<protein>
    <submittedName>
        <fullName evidence="3">G_PROTEIN_RECEP_F1_2 domain-containing protein</fullName>
    </submittedName>
</protein>
<keyword evidence="1" id="KW-0812">Transmembrane</keyword>
<keyword evidence="1" id="KW-0472">Membrane</keyword>
<organism evidence="2 3">
    <name type="scientific">Elaeophora elaphi</name>
    <dbReference type="NCBI Taxonomy" id="1147741"/>
    <lineage>
        <taxon>Eukaryota</taxon>
        <taxon>Metazoa</taxon>
        <taxon>Ecdysozoa</taxon>
        <taxon>Nematoda</taxon>
        <taxon>Chromadorea</taxon>
        <taxon>Rhabditida</taxon>
        <taxon>Spirurina</taxon>
        <taxon>Spiruromorpha</taxon>
        <taxon>Filarioidea</taxon>
        <taxon>Onchocercidae</taxon>
        <taxon>Elaeophora</taxon>
    </lineage>
</organism>
<accession>A0A0R3RLN3</accession>
<evidence type="ECO:0000256" key="1">
    <source>
        <dbReference type="SAM" id="Phobius"/>
    </source>
</evidence>
<dbReference type="WBParaSite" id="EEL_0000239201-mRNA-1">
    <property type="protein sequence ID" value="EEL_0000239201-mRNA-1"/>
    <property type="gene ID" value="EEL_0000239201"/>
</dbReference>
<name>A0A0R3RLN3_9BILA</name>
<reference evidence="3" key="1">
    <citation type="submission" date="2017-02" db="UniProtKB">
        <authorList>
            <consortium name="WormBaseParasite"/>
        </authorList>
    </citation>
    <scope>IDENTIFICATION</scope>
</reference>
<keyword evidence="1" id="KW-1133">Transmembrane helix</keyword>
<feature type="transmembrane region" description="Helical" evidence="1">
    <location>
        <begin position="100"/>
        <end position="120"/>
    </location>
</feature>
<evidence type="ECO:0000313" key="3">
    <source>
        <dbReference type="WBParaSite" id="EEL_0000239201-mRNA-1"/>
    </source>
</evidence>
<dbReference type="AlphaFoldDB" id="A0A0R3RLN3"/>
<proteinExistence type="predicted"/>
<evidence type="ECO:0000313" key="2">
    <source>
        <dbReference type="Proteomes" id="UP000050640"/>
    </source>
</evidence>
<feature type="transmembrane region" description="Helical" evidence="1">
    <location>
        <begin position="141"/>
        <end position="162"/>
    </location>
</feature>
<sequence>MLSLPDNPCMQVIENSLFKKPSLFWNNHRYFNKTKVSNERLGNRPTAVSNSSNNYKADNYEDMTNFHRIFSSRSCITIDWGDPNCLLGLKDSENESPCQIVFGTAFPICVIIIDSMYLAYTIISVSSRPTAISKKADLIRCCIHILLWSIASVSMIYLLYIWHYALKYMNFNAGISKQFFMATLLSPAMTVSFV</sequence>